<evidence type="ECO:0000313" key="1">
    <source>
        <dbReference type="WBParaSite" id="ECPE_0001785701-mRNA-1"/>
    </source>
</evidence>
<proteinExistence type="predicted"/>
<organism evidence="1">
    <name type="scientific">Echinostoma caproni</name>
    <dbReference type="NCBI Taxonomy" id="27848"/>
    <lineage>
        <taxon>Eukaryota</taxon>
        <taxon>Metazoa</taxon>
        <taxon>Spiralia</taxon>
        <taxon>Lophotrochozoa</taxon>
        <taxon>Platyhelminthes</taxon>
        <taxon>Trematoda</taxon>
        <taxon>Digenea</taxon>
        <taxon>Plagiorchiida</taxon>
        <taxon>Echinostomata</taxon>
        <taxon>Echinostomatoidea</taxon>
        <taxon>Echinostomatidae</taxon>
        <taxon>Echinostoma</taxon>
    </lineage>
</organism>
<sequence length="126" mass="14222">LLRHGRRILDCIVIVCGSCPDQAGPHIINYTEQILAGYRTPRLHLVDYDSRNPTVSQFLAQLANTRDTNSFHCFAAGSDEAIYTSDDIARLLREITDAQYNVINYTGIHHNLVHMDGKSHLSMNVR</sequence>
<protein>
    <submittedName>
        <fullName evidence="1">Radical SAM protein</fullName>
    </submittedName>
</protein>
<name>A0A183BF27_9TREM</name>
<dbReference type="WBParaSite" id="ECPE_0001785701-mRNA-1">
    <property type="protein sequence ID" value="ECPE_0001785701-mRNA-1"/>
    <property type="gene ID" value="ECPE_0001785701"/>
</dbReference>
<reference evidence="1" key="1">
    <citation type="submission" date="2016-06" db="UniProtKB">
        <authorList>
            <consortium name="WormBaseParasite"/>
        </authorList>
    </citation>
    <scope>IDENTIFICATION</scope>
</reference>
<dbReference type="AlphaFoldDB" id="A0A183BF27"/>
<accession>A0A183BF27</accession>